<dbReference type="EMBL" id="JELX01003999">
    <property type="protein sequence ID" value="KYF50701.1"/>
    <property type="molecule type" value="Genomic_DNA"/>
</dbReference>
<dbReference type="Proteomes" id="UP000075502">
    <property type="component" value="Unassembled WGS sequence"/>
</dbReference>
<dbReference type="AlphaFoldDB" id="A0A150P501"/>
<evidence type="ECO:0000313" key="1">
    <source>
        <dbReference type="EMBL" id="KYF50701.1"/>
    </source>
</evidence>
<evidence type="ECO:0000313" key="3">
    <source>
        <dbReference type="Proteomes" id="UP000075502"/>
    </source>
</evidence>
<name>A0A150P501_SORCE</name>
<protein>
    <recommendedName>
        <fullName evidence="5">Thymidylate synthase</fullName>
    </recommendedName>
</protein>
<dbReference type="PANTHER" id="PTHR34934:SF1">
    <property type="entry name" value="FLAVIN-DEPENDENT THYMIDYLATE SYNTHASE"/>
    <property type="match status" value="1"/>
</dbReference>
<evidence type="ECO:0000313" key="4">
    <source>
        <dbReference type="Proteomes" id="UP000075604"/>
    </source>
</evidence>
<dbReference type="GO" id="GO:0070402">
    <property type="term" value="F:NADPH binding"/>
    <property type="evidence" value="ECO:0007669"/>
    <property type="project" value="TreeGrafter"/>
</dbReference>
<reference evidence="3 4" key="1">
    <citation type="submission" date="2014-02" db="EMBL/GenBank/DDBJ databases">
        <title>The small core and large imbalanced accessory genome model reveals a collaborative survival strategy of Sorangium cellulosum strains in nature.</title>
        <authorList>
            <person name="Han K."/>
            <person name="Peng R."/>
            <person name="Blom J."/>
            <person name="Li Y.-Z."/>
        </authorList>
    </citation>
    <scope>NUCLEOTIDE SEQUENCE [LARGE SCALE GENOMIC DNA]</scope>
    <source>
        <strain evidence="2 3">So0007-03</strain>
        <strain evidence="1 4">So0157-18</strain>
    </source>
</reference>
<dbReference type="CDD" id="cd20175">
    <property type="entry name" value="ThyX"/>
    <property type="match status" value="2"/>
</dbReference>
<dbReference type="SUPFAM" id="SSF69796">
    <property type="entry name" value="Thymidylate synthase-complementing protein Thy1"/>
    <property type="match status" value="2"/>
</dbReference>
<gene>
    <name evidence="1" type="ORF">BE04_45010</name>
    <name evidence="2" type="ORF">BE21_31735</name>
</gene>
<dbReference type="Pfam" id="PF02511">
    <property type="entry name" value="Thy1"/>
    <property type="match status" value="2"/>
</dbReference>
<dbReference type="GO" id="GO:0050797">
    <property type="term" value="F:thymidylate synthase (FAD) activity"/>
    <property type="evidence" value="ECO:0007669"/>
    <property type="project" value="InterPro"/>
</dbReference>
<dbReference type="PROSITE" id="PS51331">
    <property type="entry name" value="THYX"/>
    <property type="match status" value="2"/>
</dbReference>
<organism evidence="1 4">
    <name type="scientific">Sorangium cellulosum</name>
    <name type="common">Polyangium cellulosum</name>
    <dbReference type="NCBI Taxonomy" id="56"/>
    <lineage>
        <taxon>Bacteria</taxon>
        <taxon>Pseudomonadati</taxon>
        <taxon>Myxococcota</taxon>
        <taxon>Polyangia</taxon>
        <taxon>Polyangiales</taxon>
        <taxon>Polyangiaceae</taxon>
        <taxon>Sorangium</taxon>
    </lineage>
</organism>
<sequence length="510" mass="56876">MALDEASRARIAPYVSSLTADVFSLSGLPEEVIAVLFAYYSRSRDDLRTNLARLLGDEELDVAPGADDRPHRGLAFASDKARSFHEKWVVGYGHASVAEHAVVHLAIENVSIVASKVVEDLRLGSYTEKSTRYVVFDQHSFVDLPELDPEHGARYRAASERLFATYLDLVPKVTERLSAREPKPEKMSDAAYRGALRAQACDLLRGLLPAGTRTNIGLTANARALEILLTKMLSHPLEEVRRVARDMHAAALAVTPTLVKYAAPNELRKGLQSTVAEAMKRVYTPPEEGVSATMVINQPVRLVRYDKDALERVALALAYEGSDPGVHAYNLGDALRRATLPELIAIAQAACAKRGPYDAPPRAFEASTMTFELMLDYGAYRDLQRHRMLTPATQRLTCRLGFETPQALSDLGHAEAYQDAMLAARDAWHAMEERYPLEAQYAVPLGFRVRTLWTLNLRELFHVIELRSAKQGHTSYRRIAQGLYRTAITVHPWLKDMIRVDLNDYALARS</sequence>
<dbReference type="GO" id="GO:0004799">
    <property type="term" value="F:thymidylate synthase activity"/>
    <property type="evidence" value="ECO:0007669"/>
    <property type="project" value="TreeGrafter"/>
</dbReference>
<dbReference type="Gene3D" id="3.30.1360.170">
    <property type="match status" value="2"/>
</dbReference>
<evidence type="ECO:0000313" key="2">
    <source>
        <dbReference type="EMBL" id="KYG06976.1"/>
    </source>
</evidence>
<dbReference type="InterPro" id="IPR036098">
    <property type="entry name" value="Thymidylate_synthase_ThyX_sf"/>
</dbReference>
<dbReference type="PANTHER" id="PTHR34934">
    <property type="entry name" value="FLAVIN-DEPENDENT THYMIDYLATE SYNTHASE"/>
    <property type="match status" value="1"/>
</dbReference>
<accession>A0A150P501</accession>
<dbReference type="GO" id="GO:0006231">
    <property type="term" value="P:dTMP biosynthetic process"/>
    <property type="evidence" value="ECO:0007669"/>
    <property type="project" value="InterPro"/>
</dbReference>
<dbReference type="EMBL" id="JEME01001502">
    <property type="protein sequence ID" value="KYG06976.1"/>
    <property type="molecule type" value="Genomic_DNA"/>
</dbReference>
<dbReference type="GO" id="GO:0050660">
    <property type="term" value="F:flavin adenine dinucleotide binding"/>
    <property type="evidence" value="ECO:0007669"/>
    <property type="project" value="InterPro"/>
</dbReference>
<proteinExistence type="predicted"/>
<evidence type="ECO:0008006" key="5">
    <source>
        <dbReference type="Google" id="ProtNLM"/>
    </source>
</evidence>
<comment type="caution">
    <text evidence="1">The sequence shown here is derived from an EMBL/GenBank/DDBJ whole genome shotgun (WGS) entry which is preliminary data.</text>
</comment>
<dbReference type="InterPro" id="IPR003669">
    <property type="entry name" value="Thymidylate_synthase_ThyX"/>
</dbReference>
<dbReference type="Proteomes" id="UP000075604">
    <property type="component" value="Unassembled WGS sequence"/>
</dbReference>